<accession>A0A4S3J3M7</accession>
<dbReference type="VEuPathDB" id="FungiDB:EYZ11_011242"/>
<protein>
    <submittedName>
        <fullName evidence="1">Uncharacterized protein</fullName>
    </submittedName>
</protein>
<sequence length="40" mass="4188">MAASGTTTARPWYAPIIQLATHFSPVLDQALRDALSAASS</sequence>
<evidence type="ECO:0000313" key="1">
    <source>
        <dbReference type="EMBL" id="THC89315.1"/>
    </source>
</evidence>
<dbReference type="AlphaFoldDB" id="A0A4S3J3M7"/>
<gene>
    <name evidence="1" type="ORF">EYZ11_011242</name>
</gene>
<dbReference type="Proteomes" id="UP000308092">
    <property type="component" value="Unassembled WGS sequence"/>
</dbReference>
<proteinExistence type="predicted"/>
<organism evidence="1 2">
    <name type="scientific">Aspergillus tanneri</name>
    <dbReference type="NCBI Taxonomy" id="1220188"/>
    <lineage>
        <taxon>Eukaryota</taxon>
        <taxon>Fungi</taxon>
        <taxon>Dikarya</taxon>
        <taxon>Ascomycota</taxon>
        <taxon>Pezizomycotina</taxon>
        <taxon>Eurotiomycetes</taxon>
        <taxon>Eurotiomycetidae</taxon>
        <taxon>Eurotiales</taxon>
        <taxon>Aspergillaceae</taxon>
        <taxon>Aspergillus</taxon>
        <taxon>Aspergillus subgen. Circumdati</taxon>
    </lineage>
</organism>
<comment type="caution">
    <text evidence="1">The sequence shown here is derived from an EMBL/GenBank/DDBJ whole genome shotgun (WGS) entry which is preliminary data.</text>
</comment>
<keyword evidence="2" id="KW-1185">Reference proteome</keyword>
<reference evidence="1 2" key="1">
    <citation type="submission" date="2019-03" db="EMBL/GenBank/DDBJ databases">
        <title>The genome sequence of a newly discovered highly antifungal drug resistant Aspergillus species, Aspergillus tanneri NIH 1004.</title>
        <authorList>
            <person name="Mounaud S."/>
            <person name="Singh I."/>
            <person name="Joardar V."/>
            <person name="Pakala S."/>
            <person name="Pakala S."/>
            <person name="Venepally P."/>
            <person name="Hoover J."/>
            <person name="Nierman W."/>
            <person name="Chung J."/>
            <person name="Losada L."/>
        </authorList>
    </citation>
    <scope>NUCLEOTIDE SEQUENCE [LARGE SCALE GENOMIC DNA]</scope>
    <source>
        <strain evidence="1 2">NIH1004</strain>
    </source>
</reference>
<evidence type="ECO:0000313" key="2">
    <source>
        <dbReference type="Proteomes" id="UP000308092"/>
    </source>
</evidence>
<dbReference type="EMBL" id="SOSA01000675">
    <property type="protein sequence ID" value="THC89315.1"/>
    <property type="molecule type" value="Genomic_DNA"/>
</dbReference>
<name>A0A4S3J3M7_9EURO</name>